<dbReference type="Pfam" id="PF09098">
    <property type="entry name" value="Dehyd-heme_bind"/>
    <property type="match status" value="1"/>
</dbReference>
<dbReference type="EMBL" id="BAOS01000013">
    <property type="protein sequence ID" value="GAX60712.1"/>
    <property type="molecule type" value="Genomic_DNA"/>
</dbReference>
<dbReference type="Gene3D" id="2.40.160.100">
    <property type="match status" value="1"/>
</dbReference>
<dbReference type="SUPFAM" id="SSF48695">
    <property type="entry name" value="Multiheme cytochromes"/>
    <property type="match status" value="1"/>
</dbReference>
<protein>
    <submittedName>
        <fullName evidence="2">Cytochrome c, 1 heme-binding site</fullName>
    </submittedName>
</protein>
<gene>
    <name evidence="2" type="ORF">SCALIN_C13_0229</name>
</gene>
<dbReference type="Gene3D" id="1.10.760.10">
    <property type="entry name" value="Cytochrome c-like domain"/>
    <property type="match status" value="3"/>
</dbReference>
<evidence type="ECO:0000259" key="1">
    <source>
        <dbReference type="Pfam" id="PF09098"/>
    </source>
</evidence>
<dbReference type="InterPro" id="IPR036909">
    <property type="entry name" value="Cyt_c-like_dom_sf"/>
</dbReference>
<evidence type="ECO:0000313" key="3">
    <source>
        <dbReference type="Proteomes" id="UP000218542"/>
    </source>
</evidence>
<dbReference type="InterPro" id="IPR053728">
    <property type="entry name" value="Alginate_Permeability_Chnl"/>
</dbReference>
<organism evidence="2 3">
    <name type="scientific">Candidatus Scalindua japonica</name>
    <dbReference type="NCBI Taxonomy" id="1284222"/>
    <lineage>
        <taxon>Bacteria</taxon>
        <taxon>Pseudomonadati</taxon>
        <taxon>Planctomycetota</taxon>
        <taxon>Candidatus Brocadiia</taxon>
        <taxon>Candidatus Brocadiales</taxon>
        <taxon>Candidatus Scalinduaceae</taxon>
        <taxon>Candidatus Scalindua</taxon>
    </lineage>
</organism>
<name>A0A286TXV2_9BACT</name>
<evidence type="ECO:0000313" key="2">
    <source>
        <dbReference type="EMBL" id="GAX60712.1"/>
    </source>
</evidence>
<dbReference type="OrthoDB" id="244259at2"/>
<reference evidence="3" key="1">
    <citation type="journal article" date="2017" name="Environ. Microbiol. Rep.">
        <title>Genetic Diversity of Marine Anaerobic Ammonium-Oxidizing Bacteria as Revealed by Genomic and Proteomic Analyses of 'Candidatus Scalindua japonica'.</title>
        <authorList>
            <person name="Oshiki M."/>
            <person name="Mizuto K."/>
            <person name="Kimura Z."/>
            <person name="Kindaichi T."/>
            <person name="Satoh H."/>
            <person name="Okabe S."/>
        </authorList>
    </citation>
    <scope>NUCLEOTIDE SEQUENCE [LARGE SCALE GENOMIC DNA]</scope>
    <source>
        <strain evidence="3">husup-a2</strain>
    </source>
</reference>
<dbReference type="InterPro" id="IPR036280">
    <property type="entry name" value="Multihaem_cyt_sf"/>
</dbReference>
<comment type="caution">
    <text evidence="2">The sequence shown here is derived from an EMBL/GenBank/DDBJ whole genome shotgun (WGS) entry which is preliminary data.</text>
</comment>
<sequence length="811" mass="91834">MGLVITGIANATEETDTGKDKIDAKRIIERACTKCHNINRIVYSPDRDVRHWVQIISFANRKDKFITKEEMVAVIEWLQTNRKELKPAPVDIDKLTNGFNPAMKEFLVKNKCLMCHTGERIQQKAGLLSVEEWQGILSRMKLKGPGLLKDTDTDKAAEYLSNVHTQIPDDIAESVKDTEDKLNMDELIEEAFSDEFNPRQIVNSFCTKCHNINRIAYSPKRGTNDWLKLLSSHIIMDQKIKNTLSRDEMVAVCNFLSHSNQELEPLEVDTKELTKNLDPETGNLLIKNHCLDCHTEDRIVKKISELNSTEWEHIVDRMYTRAPVLLKNIDKYGLSTHLFDQYLMTIIDKDAKKGKGIFKGLYYKYSGSVDIWGEMRDNYDFNDETSNDTSAARRQQGFYEGKAIVRGELFDPDRWKLHLAVGGHALLDRGSVPLEDNYYRREDDDEETDFALEESWLEVAVNKKFNINIRAGIQDYKSDLIGSIYHDTDLGVRVTGSYKGIDWSLYGTNRLENDLLSDFNQISSFRDQQVYIAHLQFNIGKTVVKPSIHFNIDEEGDHGRGRVGREEDVEAFYVGFTTYGPIGRVNLLTGLYGVFGNQDNVSLVGAIPLRDQNVRAFAGYIDVSYPMLNGKITPHTGVFYVSGDSDPFDGDATGFDAISDHVDVWGSKGFMIDDRVSLGALGGRTFMRHDSPYTSLRDTDANSNYVNPGAVAVNIGLDTKPFDRLSLDTNFTQFWWRETDSLEAILGALGVPNNLGNTLGFEVNMEASYKLTEKFNVNASGTIYKTNQDLRYVYGDNDVAINITGGIQFNF</sequence>
<dbReference type="SUPFAM" id="SSF46626">
    <property type="entry name" value="Cytochrome c"/>
    <property type="match status" value="1"/>
</dbReference>
<dbReference type="RefSeq" id="WP_096894102.1">
    <property type="nucleotide sequence ID" value="NZ_BAOS01000013.1"/>
</dbReference>
<proteinExistence type="predicted"/>
<dbReference type="AlphaFoldDB" id="A0A286TXV2"/>
<feature type="domain" description="Quinohemoprotein amine dehydrogenase alpha subunit haem binding" evidence="1">
    <location>
        <begin position="106"/>
        <end position="234"/>
    </location>
</feature>
<dbReference type="GO" id="GO:0020037">
    <property type="term" value="F:heme binding"/>
    <property type="evidence" value="ECO:0007669"/>
    <property type="project" value="InterPro"/>
</dbReference>
<accession>A0A286TXV2</accession>
<dbReference type="Proteomes" id="UP000218542">
    <property type="component" value="Unassembled WGS sequence"/>
</dbReference>
<dbReference type="InterPro" id="IPR015182">
    <property type="entry name" value="QH-AmDH_asu_heme-bd_dom"/>
</dbReference>
<dbReference type="GO" id="GO:0009055">
    <property type="term" value="F:electron transfer activity"/>
    <property type="evidence" value="ECO:0007669"/>
    <property type="project" value="InterPro"/>
</dbReference>
<keyword evidence="3" id="KW-1185">Reference proteome</keyword>